<keyword evidence="5" id="KW-1185">Reference proteome</keyword>
<sequence length="492" mass="54854">MDRCKLCDRNFGTAESLEQHLQSRHPETYCSRCRRRFPHASAKQQHIAGSPQHHVCHNCSHKPDFRKKKELDEHQEIQHCVCVPSQDDLEAHMKLLRPVDDSEQLSAIAAAPIVTGSVRKNHFETTKADSAGRKAIDQHGLLARDLSENRPPDNDPRVFYNVSAPTSTFTCGSQGSGKSHTLSTLLENRLLSCEANQLPRPLAGLVFHYDTFISDEGGLPCEAAWLSSNLQLKVRVLCPPTNITNMKRIYKELPNVSVHELRLCDSDLNTRRMIDLMAVSPGQSGQIPLYLHVVQRVLRDLRIRQQQVGGTFDYNGFKTTLNNETLTSSQCGPLQQCLDTLESFMVKRVPSVPIERVENGGGERNKSVAPGHHASAASEAQEGTKWTPVSGQLTIVDLSCPCITPEIACSLFTVCLGLFLEQDTKLGRAIALDEAHKYMTDKNEGQVFMESLLSTIRLQRHLGVRVIISTQEPIISPRLLDLYGTWRAGLKS</sequence>
<proteinExistence type="predicted"/>
<dbReference type="PROSITE" id="PS50157">
    <property type="entry name" value="ZINC_FINGER_C2H2_2"/>
    <property type="match status" value="1"/>
</dbReference>
<gene>
    <name evidence="4" type="ORF">BHE90_011786</name>
</gene>
<evidence type="ECO:0000259" key="3">
    <source>
        <dbReference type="PROSITE" id="PS50157"/>
    </source>
</evidence>
<feature type="domain" description="C2H2-type" evidence="3">
    <location>
        <begin position="2"/>
        <end position="25"/>
    </location>
</feature>
<keyword evidence="1" id="KW-0479">Metal-binding</keyword>
<accession>A0A430LDK4</accession>
<evidence type="ECO:0000313" key="5">
    <source>
        <dbReference type="Proteomes" id="UP000287124"/>
    </source>
</evidence>
<dbReference type="InterPro" id="IPR027417">
    <property type="entry name" value="P-loop_NTPase"/>
</dbReference>
<name>A0A430LDK4_9HYPO</name>
<feature type="region of interest" description="Disordered" evidence="2">
    <location>
        <begin position="356"/>
        <end position="383"/>
    </location>
</feature>
<comment type="caution">
    <text evidence="4">The sequence shown here is derived from an EMBL/GenBank/DDBJ whole genome shotgun (WGS) entry which is preliminary data.</text>
</comment>
<dbReference type="SMART" id="SM00355">
    <property type="entry name" value="ZnF_C2H2"/>
    <property type="match status" value="3"/>
</dbReference>
<dbReference type="InterPro" id="IPR013087">
    <property type="entry name" value="Znf_C2H2_type"/>
</dbReference>
<evidence type="ECO:0000256" key="1">
    <source>
        <dbReference type="PROSITE-ProRule" id="PRU00042"/>
    </source>
</evidence>
<evidence type="ECO:0000313" key="4">
    <source>
        <dbReference type="EMBL" id="RTE73785.1"/>
    </source>
</evidence>
<dbReference type="AlphaFoldDB" id="A0A430LDK4"/>
<keyword evidence="1" id="KW-0863">Zinc-finger</keyword>
<organism evidence="4 5">
    <name type="scientific">Fusarium euwallaceae</name>
    <dbReference type="NCBI Taxonomy" id="1147111"/>
    <lineage>
        <taxon>Eukaryota</taxon>
        <taxon>Fungi</taxon>
        <taxon>Dikarya</taxon>
        <taxon>Ascomycota</taxon>
        <taxon>Pezizomycotina</taxon>
        <taxon>Sordariomycetes</taxon>
        <taxon>Hypocreomycetidae</taxon>
        <taxon>Hypocreales</taxon>
        <taxon>Nectriaceae</taxon>
        <taxon>Fusarium</taxon>
        <taxon>Fusarium solani species complex</taxon>
    </lineage>
</organism>
<evidence type="ECO:0000256" key="2">
    <source>
        <dbReference type="SAM" id="MobiDB-lite"/>
    </source>
</evidence>
<dbReference type="GO" id="GO:0008270">
    <property type="term" value="F:zinc ion binding"/>
    <property type="evidence" value="ECO:0007669"/>
    <property type="project" value="UniProtKB-KW"/>
</dbReference>
<dbReference type="Gene3D" id="3.40.50.300">
    <property type="entry name" value="P-loop containing nucleotide triphosphate hydrolases"/>
    <property type="match status" value="1"/>
</dbReference>
<dbReference type="Gene3D" id="3.30.160.60">
    <property type="entry name" value="Classic Zinc Finger"/>
    <property type="match status" value="1"/>
</dbReference>
<keyword evidence="1" id="KW-0862">Zinc</keyword>
<protein>
    <recommendedName>
        <fullName evidence="3">C2H2-type domain-containing protein</fullName>
    </recommendedName>
</protein>
<dbReference type="PROSITE" id="PS00028">
    <property type="entry name" value="ZINC_FINGER_C2H2_1"/>
    <property type="match status" value="1"/>
</dbReference>
<feature type="compositionally biased region" description="Basic and acidic residues" evidence="2">
    <location>
        <begin position="356"/>
        <end position="366"/>
    </location>
</feature>
<dbReference type="Proteomes" id="UP000287124">
    <property type="component" value="Unassembled WGS sequence"/>
</dbReference>
<dbReference type="EMBL" id="MIKF01000248">
    <property type="protein sequence ID" value="RTE73785.1"/>
    <property type="molecule type" value="Genomic_DNA"/>
</dbReference>
<dbReference type="Pfam" id="PF12874">
    <property type="entry name" value="zf-met"/>
    <property type="match status" value="1"/>
</dbReference>
<reference evidence="4 5" key="1">
    <citation type="submission" date="2017-06" db="EMBL/GenBank/DDBJ databases">
        <title>Comparative genomic analysis of Ambrosia Fusariam Clade fungi.</title>
        <authorList>
            <person name="Stajich J.E."/>
            <person name="Carrillo J."/>
            <person name="Kijimoto T."/>
            <person name="Eskalen A."/>
            <person name="O'Donnell K."/>
            <person name="Kasson M."/>
        </authorList>
    </citation>
    <scope>NUCLEOTIDE SEQUENCE [LARGE SCALE GENOMIC DNA]</scope>
    <source>
        <strain evidence="4 5">UCR1854</strain>
    </source>
</reference>